<comment type="caution">
    <text evidence="1">The sequence shown here is derived from an EMBL/GenBank/DDBJ whole genome shotgun (WGS) entry which is preliminary data.</text>
</comment>
<keyword evidence="2" id="KW-1185">Reference proteome</keyword>
<accession>A0A2U1TN57</accession>
<name>A0A2U1TN57_9GAMM</name>
<evidence type="ECO:0000313" key="2">
    <source>
        <dbReference type="Proteomes" id="UP000245138"/>
    </source>
</evidence>
<dbReference type="Proteomes" id="UP000245138">
    <property type="component" value="Unassembled WGS sequence"/>
</dbReference>
<protein>
    <submittedName>
        <fullName evidence="1">Uncharacterized protein</fullName>
    </submittedName>
</protein>
<dbReference type="EMBL" id="QDKJ01000012">
    <property type="protein sequence ID" value="PWC10836.1"/>
    <property type="molecule type" value="Genomic_DNA"/>
</dbReference>
<reference evidence="1 2" key="1">
    <citation type="submission" date="2018-04" db="EMBL/GenBank/DDBJ databases">
        <title>Brenneria corticis sp.nov.</title>
        <authorList>
            <person name="Li Y."/>
        </authorList>
    </citation>
    <scope>NUCLEOTIDE SEQUENCE [LARGE SCALE GENOMIC DNA]</scope>
    <source>
        <strain evidence="1 2">LMG 27715</strain>
    </source>
</reference>
<evidence type="ECO:0000313" key="1">
    <source>
        <dbReference type="EMBL" id="PWC10836.1"/>
    </source>
</evidence>
<sequence length="66" mass="7136">MLALLLSDHTEPDENIIILAMETGGKSAGNFYIITERLVSVSLIQADIAFPLNKNMSGIYSVIILG</sequence>
<organism evidence="1 2">
    <name type="scientific">Brenneria roseae subsp. americana</name>
    <dbReference type="NCBI Taxonomy" id="1508507"/>
    <lineage>
        <taxon>Bacteria</taxon>
        <taxon>Pseudomonadati</taxon>
        <taxon>Pseudomonadota</taxon>
        <taxon>Gammaproteobacteria</taxon>
        <taxon>Enterobacterales</taxon>
        <taxon>Pectobacteriaceae</taxon>
        <taxon>Brenneria</taxon>
    </lineage>
</organism>
<gene>
    <name evidence="1" type="ORF">B4923_15075</name>
</gene>
<dbReference type="AlphaFoldDB" id="A0A2U1TN57"/>
<proteinExistence type="predicted"/>